<dbReference type="AlphaFoldDB" id="D5HAP1"/>
<reference evidence="2 3" key="1">
    <citation type="journal article" date="2010" name="ISME J.">
        <title>Fine-scale evolution: genomic, phenotypic and ecological differentiation in two coexisting Salinibacter ruber strains.</title>
        <authorList>
            <person name="Pena A."/>
            <person name="Teeling H."/>
            <person name="Huerta-Cepas J."/>
            <person name="Santos F."/>
            <person name="Yarza P."/>
            <person name="Brito-Echeverria J."/>
            <person name="Lucio M."/>
            <person name="Schmitt-Kopplin P."/>
            <person name="Meseguer I."/>
            <person name="Schenowitz C."/>
            <person name="Dossat C."/>
            <person name="Barbe V."/>
            <person name="Dopazo J."/>
            <person name="Rossello-Mora R."/>
            <person name="Schuler M."/>
            <person name="Glockner F.O."/>
            <person name="Amann R."/>
            <person name="Gabaldon T."/>
            <person name="Anton J."/>
        </authorList>
    </citation>
    <scope>NUCLEOTIDE SEQUENCE [LARGE SCALE GENOMIC DNA]</scope>
    <source>
        <strain evidence="2 3">M8</strain>
    </source>
</reference>
<protein>
    <submittedName>
        <fullName evidence="2">Uncharacterized protein</fullName>
    </submittedName>
</protein>
<dbReference type="HOGENOM" id="CLU_775878_0_0_10"/>
<evidence type="ECO:0000313" key="3">
    <source>
        <dbReference type="Proteomes" id="UP000000933"/>
    </source>
</evidence>
<evidence type="ECO:0000313" key="2">
    <source>
        <dbReference type="EMBL" id="CBH25096.1"/>
    </source>
</evidence>
<accession>D5HAP1</accession>
<dbReference type="PATRIC" id="fig|761659.10.peg.2366"/>
<reference evidence="3" key="2">
    <citation type="submission" date="2010-04" db="EMBL/GenBank/DDBJ databases">
        <title>Genome sequence of Salinibacter ruber M8.</title>
        <authorList>
            <consortium name="Genoscope"/>
        </authorList>
    </citation>
    <scope>NUCLEOTIDE SEQUENCE [LARGE SCALE GENOMIC DNA]</scope>
    <source>
        <strain evidence="3">M8</strain>
    </source>
</reference>
<gene>
    <name evidence="2" type="ordered locus">SRM_02175</name>
</gene>
<dbReference type="KEGG" id="srm:SRM_02175"/>
<dbReference type="Proteomes" id="UP000000933">
    <property type="component" value="Chromosome"/>
</dbReference>
<sequence length="367" mass="38766">MRDELFFVGGVGAVRRRALFPYGDGSTEGGTSPAGVCSEEPFARKIHRLASSAHPGWQFATGVDTFCARAASDLAPERPPHLSHRTNSPMSRVWFGLLLMVLAGVFGGGCSSPPTLQSHSLSQAPAIDGALSEWGGALARVDGRSVSMSAAPTDSLLYLAVVIPDRDLIRSVAENGLIVWVDPAGEERHTYGVRYPLGRRAQQAGAGQGGGASRADAPRGGAPLDDLFPSDLAVIRNDTVRYRMPAGMSSALKAQATLDTGSLIYEMAVPVSPSRSATTGDRWEHGLRGELGNTVAIGLQTPDPEDTDLVTPSSRGIPSVTGRGGRRRSPRGRRRGRRGQQRQQPSAPTADRPTLDLWTRIAGSGGS</sequence>
<evidence type="ECO:0000256" key="1">
    <source>
        <dbReference type="SAM" id="MobiDB-lite"/>
    </source>
</evidence>
<proteinExistence type="predicted"/>
<name>D5HAP1_SALRM</name>
<dbReference type="EMBL" id="FP565814">
    <property type="protein sequence ID" value="CBH25096.1"/>
    <property type="molecule type" value="Genomic_DNA"/>
</dbReference>
<feature type="compositionally biased region" description="Basic residues" evidence="1">
    <location>
        <begin position="324"/>
        <end position="340"/>
    </location>
</feature>
<feature type="region of interest" description="Disordered" evidence="1">
    <location>
        <begin position="202"/>
        <end position="224"/>
    </location>
</feature>
<feature type="region of interest" description="Disordered" evidence="1">
    <location>
        <begin position="295"/>
        <end position="367"/>
    </location>
</feature>
<organism evidence="2 3">
    <name type="scientific">Salinibacter ruber (strain M8)</name>
    <dbReference type="NCBI Taxonomy" id="761659"/>
    <lineage>
        <taxon>Bacteria</taxon>
        <taxon>Pseudomonadati</taxon>
        <taxon>Rhodothermota</taxon>
        <taxon>Rhodothermia</taxon>
        <taxon>Rhodothermales</taxon>
        <taxon>Salinibacteraceae</taxon>
        <taxon>Salinibacter</taxon>
    </lineage>
</organism>
<dbReference type="Gene3D" id="2.60.40.1190">
    <property type="match status" value="1"/>
</dbReference>